<comment type="catalytic activity">
    <reaction evidence="6">
        <text>a 2'-deoxyadenosine in DNA + S-adenosyl-L-methionine = an N(6)-methyl-2'-deoxyadenosine in DNA + S-adenosyl-L-homocysteine + H(+)</text>
        <dbReference type="Rhea" id="RHEA:15197"/>
        <dbReference type="Rhea" id="RHEA-COMP:12418"/>
        <dbReference type="Rhea" id="RHEA-COMP:12419"/>
        <dbReference type="ChEBI" id="CHEBI:15378"/>
        <dbReference type="ChEBI" id="CHEBI:57856"/>
        <dbReference type="ChEBI" id="CHEBI:59789"/>
        <dbReference type="ChEBI" id="CHEBI:90615"/>
        <dbReference type="ChEBI" id="CHEBI:90616"/>
        <dbReference type="EC" id="2.1.1.72"/>
    </reaction>
</comment>
<dbReference type="Proteomes" id="UP000263642">
    <property type="component" value="Unassembled WGS sequence"/>
</dbReference>
<comment type="caution">
    <text evidence="7">The sequence shown here is derived from an EMBL/GenBank/DDBJ whole genome shotgun (WGS) entry which is preliminary data.</text>
</comment>
<sequence>MAANHDIAEHIKRVLVKEAGFDANLVERDYLFAHRKSISLAGFAYRPLDARSACIGVVTSGASSHGVSEYRGLGAPLLLVESESAFDLWRVGSTEDRDERIANGLSVDGIGRYFCERPKTLRPRRIYEAKTVARVEHTPKQLDLFAEFVDPDLLPFVEGKTGERLTTTVVTGIRILVEEFGPEEWIIKAVFRLLAGKILRDKSVHGFKSATLSHIADILQKVERHYGSRDALKMSKKKVLSLKPVMADIRQLGDFRNLTTESLGDVYEQALITRDIRKIHGTHKTPGYLVDYVVWQLANWIEEIPVDELRFFEPGCGHAPFLVSLMRLLRTLDLDIPDLGQFFRERFVGIDNDPFALEIARLSLTLADEPNPDGWHGLTEADMYADGFLEQAAAKSTVMLTNPPYETRKAEELLYRTLPNLPVGAVFGAVVPAALLFSAKNRAIQLRKWMVNNCQLMEIDLFPDGLFTFGDHECAIIIGRVLRKVTSTKSLQCRLRRVRDNETARKAFQLDYRFCSTRLTGQSKLMGDDTRLWIPEFQNEVWNYLSKYQSLSAIADVGKGFEHVGQSKLNGAVVVAEEKFPDSELGFSTMAGDWHLEDGPELKYLSTKDEHISVRRRGLDKLPQVLLNYAPVGRGFWKLKPFIDPVGRPFMTRSICVRPRDESLTLQYIWALMLSPVASLYVWSHFLKRDILPNRFAHLWVPQATKQDVSRVSHLVDDFFDLTRKEPKTIFNSQGYTNTDMSTALERIDSEVLRLYSLPAKSERLLLEQFRGEQRPGISVPFTEYYTAKTPDVPLYAYRADSYQRSLAGRSPQLPEEDFARYESLLTKSETSNLTKRETDRLHDLQAEVDGRDYAIQCANTPSAALITPTLPDGFEQRIRALSDRV</sequence>
<feature type="non-terminal residue" evidence="7">
    <location>
        <position position="886"/>
    </location>
</feature>
<dbReference type="PANTHER" id="PTHR33841">
    <property type="entry name" value="DNA METHYLTRANSFERASE YEEA-RELATED"/>
    <property type="match status" value="1"/>
</dbReference>
<keyword evidence="2" id="KW-0489">Methyltransferase</keyword>
<accession>A0A3D3QYU3</accession>
<evidence type="ECO:0000256" key="4">
    <source>
        <dbReference type="ARBA" id="ARBA00022747"/>
    </source>
</evidence>
<evidence type="ECO:0000256" key="2">
    <source>
        <dbReference type="ARBA" id="ARBA00022603"/>
    </source>
</evidence>
<dbReference type="GO" id="GO:0009307">
    <property type="term" value="P:DNA restriction-modification system"/>
    <property type="evidence" value="ECO:0007669"/>
    <property type="project" value="UniProtKB-KW"/>
</dbReference>
<dbReference type="PANTHER" id="PTHR33841:SF6">
    <property type="entry name" value="TYPE II METHYLTRANSFERASE M.HINDII"/>
    <property type="match status" value="1"/>
</dbReference>
<evidence type="ECO:0000256" key="5">
    <source>
        <dbReference type="ARBA" id="ARBA00023125"/>
    </source>
</evidence>
<protein>
    <recommendedName>
        <fullName evidence="1">site-specific DNA-methyltransferase (adenine-specific)</fullName>
        <ecNumber evidence="1">2.1.1.72</ecNumber>
    </recommendedName>
</protein>
<keyword evidence="4" id="KW-0680">Restriction system</keyword>
<evidence type="ECO:0000256" key="3">
    <source>
        <dbReference type="ARBA" id="ARBA00022679"/>
    </source>
</evidence>
<evidence type="ECO:0000256" key="1">
    <source>
        <dbReference type="ARBA" id="ARBA00011900"/>
    </source>
</evidence>
<dbReference type="Gene3D" id="3.40.50.150">
    <property type="entry name" value="Vaccinia Virus protein VP39"/>
    <property type="match status" value="1"/>
</dbReference>
<dbReference type="EC" id="2.1.1.72" evidence="1"/>
<dbReference type="PROSITE" id="PS00092">
    <property type="entry name" value="N6_MTASE"/>
    <property type="match status" value="1"/>
</dbReference>
<dbReference type="InterPro" id="IPR002052">
    <property type="entry name" value="DNA_methylase_N6_adenine_CS"/>
</dbReference>
<keyword evidence="5" id="KW-0238">DNA-binding</keyword>
<dbReference type="AlphaFoldDB" id="A0A3D3QYU3"/>
<dbReference type="GO" id="GO:0003677">
    <property type="term" value="F:DNA binding"/>
    <property type="evidence" value="ECO:0007669"/>
    <property type="project" value="UniProtKB-KW"/>
</dbReference>
<reference evidence="7 8" key="1">
    <citation type="journal article" date="2018" name="Nat. Biotechnol.">
        <title>A standardized bacterial taxonomy based on genome phylogeny substantially revises the tree of life.</title>
        <authorList>
            <person name="Parks D.H."/>
            <person name="Chuvochina M."/>
            <person name="Waite D.W."/>
            <person name="Rinke C."/>
            <person name="Skarshewski A."/>
            <person name="Chaumeil P.A."/>
            <person name="Hugenholtz P."/>
        </authorList>
    </citation>
    <scope>NUCLEOTIDE SEQUENCE [LARGE SCALE GENOMIC DNA]</scope>
    <source>
        <strain evidence="7">UBA9375</strain>
    </source>
</reference>
<keyword evidence="3" id="KW-0808">Transferase</keyword>
<dbReference type="SUPFAM" id="SSF53335">
    <property type="entry name" value="S-adenosyl-L-methionine-dependent methyltransferases"/>
    <property type="match status" value="1"/>
</dbReference>
<evidence type="ECO:0000313" key="8">
    <source>
        <dbReference type="Proteomes" id="UP000263642"/>
    </source>
</evidence>
<proteinExistence type="predicted"/>
<name>A0A3D3QYU3_9PLAN</name>
<dbReference type="InterPro" id="IPR029063">
    <property type="entry name" value="SAM-dependent_MTases_sf"/>
</dbReference>
<gene>
    <name evidence="7" type="ORF">DIT97_01345</name>
</gene>
<evidence type="ECO:0000313" key="7">
    <source>
        <dbReference type="EMBL" id="HCO21764.1"/>
    </source>
</evidence>
<organism evidence="7 8">
    <name type="scientific">Gimesia maris</name>
    <dbReference type="NCBI Taxonomy" id="122"/>
    <lineage>
        <taxon>Bacteria</taxon>
        <taxon>Pseudomonadati</taxon>
        <taxon>Planctomycetota</taxon>
        <taxon>Planctomycetia</taxon>
        <taxon>Planctomycetales</taxon>
        <taxon>Planctomycetaceae</taxon>
        <taxon>Gimesia</taxon>
    </lineage>
</organism>
<dbReference type="EMBL" id="DQAY01000010">
    <property type="protein sequence ID" value="HCO21764.1"/>
    <property type="molecule type" value="Genomic_DNA"/>
</dbReference>
<evidence type="ECO:0000256" key="6">
    <source>
        <dbReference type="ARBA" id="ARBA00047942"/>
    </source>
</evidence>
<dbReference type="GO" id="GO:0009007">
    <property type="term" value="F:site-specific DNA-methyltransferase (adenine-specific) activity"/>
    <property type="evidence" value="ECO:0007669"/>
    <property type="project" value="UniProtKB-EC"/>
</dbReference>
<dbReference type="InterPro" id="IPR050953">
    <property type="entry name" value="N4_N6_ade-DNA_methylase"/>
</dbReference>
<dbReference type="GO" id="GO:0032259">
    <property type="term" value="P:methylation"/>
    <property type="evidence" value="ECO:0007669"/>
    <property type="project" value="UniProtKB-KW"/>
</dbReference>